<dbReference type="Proteomes" id="UP000053599">
    <property type="component" value="Unassembled WGS sequence"/>
</dbReference>
<dbReference type="EMBL" id="KN846951">
    <property type="protein sequence ID" value="KIV86474.1"/>
    <property type="molecule type" value="Genomic_DNA"/>
</dbReference>
<accession>A0A0D1YY65</accession>
<evidence type="ECO:0000256" key="1">
    <source>
        <dbReference type="SAM" id="MobiDB-lite"/>
    </source>
</evidence>
<gene>
    <name evidence="2" type="ORF">PV11_02085</name>
</gene>
<sequence>MSGGISPRLAARTAQQRAVSSTHIPTPNSANTNSEHAIQPKSHVFEQGARAPPNAAFPRYNIISKPGCTQSPFLQFLLHIHRVLKSLSNNLDSSSISLSFTLHSQTLSCGCQSLPSASPCNNHNHESREHHITLSFAFGDSTLLRTSA</sequence>
<feature type="compositionally biased region" description="Polar residues" evidence="1">
    <location>
        <begin position="13"/>
        <end position="35"/>
    </location>
</feature>
<name>A0A0D1YY65_9EURO</name>
<evidence type="ECO:0000313" key="3">
    <source>
        <dbReference type="Proteomes" id="UP000053599"/>
    </source>
</evidence>
<dbReference type="HOGENOM" id="CLU_1758828_0_0_1"/>
<proteinExistence type="predicted"/>
<evidence type="ECO:0000313" key="2">
    <source>
        <dbReference type="EMBL" id="KIV86474.1"/>
    </source>
</evidence>
<organism evidence="2 3">
    <name type="scientific">Exophiala sideris</name>
    <dbReference type="NCBI Taxonomy" id="1016849"/>
    <lineage>
        <taxon>Eukaryota</taxon>
        <taxon>Fungi</taxon>
        <taxon>Dikarya</taxon>
        <taxon>Ascomycota</taxon>
        <taxon>Pezizomycotina</taxon>
        <taxon>Eurotiomycetes</taxon>
        <taxon>Chaetothyriomycetidae</taxon>
        <taxon>Chaetothyriales</taxon>
        <taxon>Herpotrichiellaceae</taxon>
        <taxon>Exophiala</taxon>
    </lineage>
</organism>
<dbReference type="AlphaFoldDB" id="A0A0D1YY65"/>
<feature type="region of interest" description="Disordered" evidence="1">
    <location>
        <begin position="1"/>
        <end position="35"/>
    </location>
</feature>
<reference evidence="2 3" key="1">
    <citation type="submission" date="2015-01" db="EMBL/GenBank/DDBJ databases">
        <title>The Genome Sequence of Exophiala sideris CBS121828.</title>
        <authorList>
            <consortium name="The Broad Institute Genomics Platform"/>
            <person name="Cuomo C."/>
            <person name="de Hoog S."/>
            <person name="Gorbushina A."/>
            <person name="Stielow B."/>
            <person name="Teixiera M."/>
            <person name="Abouelleil A."/>
            <person name="Chapman S.B."/>
            <person name="Priest M."/>
            <person name="Young S.K."/>
            <person name="Wortman J."/>
            <person name="Nusbaum C."/>
            <person name="Birren B."/>
        </authorList>
    </citation>
    <scope>NUCLEOTIDE SEQUENCE [LARGE SCALE GENOMIC DNA]</scope>
    <source>
        <strain evidence="2 3">CBS 121828</strain>
    </source>
</reference>
<protein>
    <submittedName>
        <fullName evidence="2">Uncharacterized protein</fullName>
    </submittedName>
</protein>